<dbReference type="InterPro" id="IPR001357">
    <property type="entry name" value="BRCT_dom"/>
</dbReference>
<dbReference type="CDD" id="cd17748">
    <property type="entry name" value="BRCT_DNA_ligase_like"/>
    <property type="match status" value="1"/>
</dbReference>
<evidence type="ECO:0000259" key="1">
    <source>
        <dbReference type="SMART" id="SM00479"/>
    </source>
</evidence>
<dbReference type="GO" id="GO:0005829">
    <property type="term" value="C:cytosol"/>
    <property type="evidence" value="ECO:0007669"/>
    <property type="project" value="TreeGrafter"/>
</dbReference>
<dbReference type="RefSeq" id="WP_009551854.1">
    <property type="nucleotide sequence ID" value="NZ_ANAG01000005.1"/>
</dbReference>
<evidence type="ECO:0000313" key="2">
    <source>
        <dbReference type="EMBL" id="EKW99563.1"/>
    </source>
</evidence>
<protein>
    <submittedName>
        <fullName evidence="2">DNA polymerase III subunit epsilon</fullName>
    </submittedName>
</protein>
<dbReference type="PANTHER" id="PTHR30231">
    <property type="entry name" value="DNA POLYMERASE III SUBUNIT EPSILON"/>
    <property type="match status" value="1"/>
</dbReference>
<dbReference type="SMART" id="SM00479">
    <property type="entry name" value="EXOIII"/>
    <property type="match status" value="1"/>
</dbReference>
<accession>M5J4W8</accession>
<dbReference type="SUPFAM" id="SSF53098">
    <property type="entry name" value="Ribonuclease H-like"/>
    <property type="match status" value="1"/>
</dbReference>
<dbReference type="PATRIC" id="fig|1227363.6.peg.350"/>
<dbReference type="InterPro" id="IPR012337">
    <property type="entry name" value="RNaseH-like_sf"/>
</dbReference>
<dbReference type="Pfam" id="PF00929">
    <property type="entry name" value="RNase_T"/>
    <property type="match status" value="1"/>
</dbReference>
<proteinExistence type="predicted"/>
<dbReference type="STRING" id="1227363.D271_01792"/>
<evidence type="ECO:0000313" key="3">
    <source>
        <dbReference type="Proteomes" id="UP000011912"/>
    </source>
</evidence>
<dbReference type="Proteomes" id="UP000011912">
    <property type="component" value="Unassembled WGS sequence"/>
</dbReference>
<dbReference type="GO" id="GO:0003676">
    <property type="term" value="F:nucleic acid binding"/>
    <property type="evidence" value="ECO:0007669"/>
    <property type="project" value="InterPro"/>
</dbReference>
<dbReference type="Gene3D" id="3.40.50.10190">
    <property type="entry name" value="BRCT domain"/>
    <property type="match status" value="1"/>
</dbReference>
<dbReference type="GO" id="GO:0008408">
    <property type="term" value="F:3'-5' exonuclease activity"/>
    <property type="evidence" value="ECO:0007669"/>
    <property type="project" value="TreeGrafter"/>
</dbReference>
<dbReference type="Pfam" id="PF00533">
    <property type="entry name" value="BRCT"/>
    <property type="match status" value="1"/>
</dbReference>
<dbReference type="InterPro" id="IPR036397">
    <property type="entry name" value="RNaseH_sf"/>
</dbReference>
<comment type="caution">
    <text evidence="2">The sequence shown here is derived from an EMBL/GenBank/DDBJ whole genome shotgun (WGS) entry which is preliminary data.</text>
</comment>
<dbReference type="EMBL" id="ANAG01000005">
    <property type="protein sequence ID" value="EKW99563.1"/>
    <property type="molecule type" value="Genomic_DNA"/>
</dbReference>
<dbReference type="PANTHER" id="PTHR30231:SF42">
    <property type="entry name" value="EXONUCLEASE"/>
    <property type="match status" value="1"/>
</dbReference>
<dbReference type="SUPFAM" id="SSF52113">
    <property type="entry name" value="BRCT domain"/>
    <property type="match status" value="1"/>
</dbReference>
<dbReference type="InterPro" id="IPR013520">
    <property type="entry name" value="Ribonucl_H"/>
</dbReference>
<reference evidence="2 3" key="1">
    <citation type="journal article" date="2013" name="Genome Announc.">
        <title>Genome Sequence of Lactobacillus saerimneri 30a (Formerly Lactobacillus sp. Strain 30a), a Reference Lactic Acid Bacterium Strain Producing Biogenic Amines.</title>
        <authorList>
            <person name="Romano A."/>
            <person name="Trip H."/>
            <person name="Campbell-Sills H."/>
            <person name="Bouchez O."/>
            <person name="Sherman D."/>
            <person name="Lolkema J.S."/>
            <person name="Lucas P.M."/>
        </authorList>
    </citation>
    <scope>NUCLEOTIDE SEQUENCE [LARGE SCALE GENOMIC DNA]</scope>
    <source>
        <strain evidence="2 3">30a</strain>
    </source>
</reference>
<name>M5J4W8_9LACO</name>
<organism evidence="2 3">
    <name type="scientific">Ligilactobacillus saerimneri 30a</name>
    <dbReference type="NCBI Taxonomy" id="1227363"/>
    <lineage>
        <taxon>Bacteria</taxon>
        <taxon>Bacillati</taxon>
        <taxon>Bacillota</taxon>
        <taxon>Bacilli</taxon>
        <taxon>Lactobacillales</taxon>
        <taxon>Lactobacillaceae</taxon>
        <taxon>Ligilactobacillus</taxon>
    </lineage>
</organism>
<dbReference type="Gene3D" id="3.30.420.10">
    <property type="entry name" value="Ribonuclease H-like superfamily/Ribonuclease H"/>
    <property type="match status" value="1"/>
</dbReference>
<dbReference type="AlphaFoldDB" id="M5J4W8"/>
<dbReference type="InterPro" id="IPR036420">
    <property type="entry name" value="BRCT_dom_sf"/>
</dbReference>
<sequence length="325" mass="36318">MENFVAIDFETANDNPYSACSVGIAKFENGVLVDTFYNLINPQQKFEYLHHIEVHGIRPKDVKTAPTYPEIYPKIREYLDGNLVVAHNGTLVENRILQASSEYYDLEPVTINFLDTLTLCKTILPGMKHRFKDMVKYYSISEITNFHNALEDAKGCGLLLLALLKDTNSSTILGMMNKYGYKDFGKLSLETYTPFSRSGKSKKNYQSVEYVGIDELVSEANIHKVDVDTVVLNGKNIVFTGKLLDCERKVAANIASGLGANVQKGITKATDILVIGLERTVDLGSDGKTSKVRKAEKMISQGHNLAIVDEKEFWQLVSNSKRSNN</sequence>
<keyword evidence="3" id="KW-1185">Reference proteome</keyword>
<gene>
    <name evidence="2" type="ORF">D271_01792</name>
</gene>
<feature type="domain" description="Exonuclease" evidence="1">
    <location>
        <begin position="3"/>
        <end position="169"/>
    </location>
</feature>